<feature type="compositionally biased region" description="Polar residues" evidence="1">
    <location>
        <begin position="54"/>
        <end position="69"/>
    </location>
</feature>
<accession>A0A7J6PBM7</accession>
<protein>
    <submittedName>
        <fullName evidence="2">Uncharacterized protein</fullName>
    </submittedName>
</protein>
<evidence type="ECO:0000313" key="3">
    <source>
        <dbReference type="Proteomes" id="UP000541610"/>
    </source>
</evidence>
<feature type="region of interest" description="Disordered" evidence="1">
    <location>
        <begin position="18"/>
        <end position="69"/>
    </location>
</feature>
<name>A0A7J6PBM7_PEROL</name>
<gene>
    <name evidence="2" type="ORF">FOZ60_011149</name>
</gene>
<reference evidence="2 3" key="1">
    <citation type="submission" date="2020-04" db="EMBL/GenBank/DDBJ databases">
        <title>Perkinsus olseni comparative genomics.</title>
        <authorList>
            <person name="Bogema D.R."/>
        </authorList>
    </citation>
    <scope>NUCLEOTIDE SEQUENCE [LARGE SCALE GENOMIC DNA]</scope>
    <source>
        <strain evidence="2">00978-12</strain>
    </source>
</reference>
<dbReference type="OrthoDB" id="10395551at2759"/>
<proteinExistence type="predicted"/>
<dbReference type="AlphaFoldDB" id="A0A7J6PBM7"/>
<organism evidence="2 3">
    <name type="scientific">Perkinsus olseni</name>
    <name type="common">Perkinsus atlanticus</name>
    <dbReference type="NCBI Taxonomy" id="32597"/>
    <lineage>
        <taxon>Eukaryota</taxon>
        <taxon>Sar</taxon>
        <taxon>Alveolata</taxon>
        <taxon>Perkinsozoa</taxon>
        <taxon>Perkinsea</taxon>
        <taxon>Perkinsida</taxon>
        <taxon>Perkinsidae</taxon>
        <taxon>Perkinsus</taxon>
    </lineage>
</organism>
<feature type="compositionally biased region" description="Basic and acidic residues" evidence="1">
    <location>
        <begin position="292"/>
        <end position="308"/>
    </location>
</feature>
<dbReference type="EMBL" id="JABANP010000046">
    <property type="protein sequence ID" value="KAF4693382.1"/>
    <property type="molecule type" value="Genomic_DNA"/>
</dbReference>
<feature type="region of interest" description="Disordered" evidence="1">
    <location>
        <begin position="260"/>
        <end position="325"/>
    </location>
</feature>
<evidence type="ECO:0000256" key="1">
    <source>
        <dbReference type="SAM" id="MobiDB-lite"/>
    </source>
</evidence>
<feature type="compositionally biased region" description="Low complexity" evidence="1">
    <location>
        <begin position="312"/>
        <end position="325"/>
    </location>
</feature>
<feature type="compositionally biased region" description="Polar residues" evidence="1">
    <location>
        <begin position="263"/>
        <end position="277"/>
    </location>
</feature>
<evidence type="ECO:0000313" key="2">
    <source>
        <dbReference type="EMBL" id="KAF4693382.1"/>
    </source>
</evidence>
<dbReference type="Proteomes" id="UP000541610">
    <property type="component" value="Unassembled WGS sequence"/>
</dbReference>
<comment type="caution">
    <text evidence="2">The sequence shown here is derived from an EMBL/GenBank/DDBJ whole genome shotgun (WGS) entry which is preliminary data.</text>
</comment>
<sequence length="325" mass="34968">MAGDDELTADEIEAARVAAEAATAAANGRTNEGDTEGDTESDKKGKKAAGWKSTADSPSETSGSPPTDWASSLASFLRITQDDANRQAAKAIPNLEALLQGTPHLRGMCHDLHPEDSLVKEVHSGSLTNSRPDRIRHVLALPIKRFLRPNEDAGLMSNVFKALLRWSTTVVLISNHKAESDSELGRVDIGPLLAHLLNCAQATSRKAFGPNSRASGPQGAAEYHKLVQEKIVDLLRQGKPMATVLPKFAKYHDDLSIRASETAAENRSKPQPTSRSSTHAEAKRQGQKGRRKGEDRRDAPNKKARNGDKGTGTESTSSSKTTAQK</sequence>